<dbReference type="Proteomes" id="UP000215506">
    <property type="component" value="Unassembled WGS sequence"/>
</dbReference>
<dbReference type="AlphaFoldDB" id="A0A231GYP8"/>
<reference evidence="1 2" key="1">
    <citation type="submission" date="2017-07" db="EMBL/GenBank/DDBJ databases">
        <title>First draft Genome Sequence of Nocardia cerradoensis isolated from human infection.</title>
        <authorList>
            <person name="Carrasco G."/>
        </authorList>
    </citation>
    <scope>NUCLEOTIDE SEQUENCE [LARGE SCALE GENOMIC DNA]</scope>
    <source>
        <strain evidence="1 2">CNM20130759</strain>
    </source>
</reference>
<comment type="caution">
    <text evidence="1">The sequence shown here is derived from an EMBL/GenBank/DDBJ whole genome shotgun (WGS) entry which is preliminary data.</text>
</comment>
<evidence type="ECO:0000313" key="2">
    <source>
        <dbReference type="Proteomes" id="UP000215506"/>
    </source>
</evidence>
<sequence length="83" mass="8973">MSKVPPSDAARYLTLPSTSNRRITDPAVMVPMAAVNPIAVGVAPWLAMSVPPARPAREYAAIRLTLRNDDARPSRSSGTFRLK</sequence>
<protein>
    <submittedName>
        <fullName evidence="1">Uncharacterized protein</fullName>
    </submittedName>
</protein>
<name>A0A231GYP8_9NOCA</name>
<dbReference type="EMBL" id="NGAF01000017">
    <property type="protein sequence ID" value="OXR41705.1"/>
    <property type="molecule type" value="Genomic_DNA"/>
</dbReference>
<gene>
    <name evidence="1" type="ORF">B7C42_06047</name>
</gene>
<evidence type="ECO:0000313" key="1">
    <source>
        <dbReference type="EMBL" id="OXR41705.1"/>
    </source>
</evidence>
<accession>A0A231GYP8</accession>
<organism evidence="1 2">
    <name type="scientific">Nocardia cerradoensis</name>
    <dbReference type="NCBI Taxonomy" id="85688"/>
    <lineage>
        <taxon>Bacteria</taxon>
        <taxon>Bacillati</taxon>
        <taxon>Actinomycetota</taxon>
        <taxon>Actinomycetes</taxon>
        <taxon>Mycobacteriales</taxon>
        <taxon>Nocardiaceae</taxon>
        <taxon>Nocardia</taxon>
    </lineage>
</organism>
<keyword evidence="2" id="KW-1185">Reference proteome</keyword>
<proteinExistence type="predicted"/>